<dbReference type="InterPro" id="IPR011008">
    <property type="entry name" value="Dimeric_a/b-barrel"/>
</dbReference>
<dbReference type="RefSeq" id="WP_270884162.1">
    <property type="nucleotide sequence ID" value="NZ_JAQFVF010000063.1"/>
</dbReference>
<protein>
    <submittedName>
        <fullName evidence="2">NIPSNAP family protein</fullName>
    </submittedName>
</protein>
<organism evidence="2 3">
    <name type="scientific">Paenibacillus aestuarii</name>
    <dbReference type="NCBI Taxonomy" id="516965"/>
    <lineage>
        <taxon>Bacteria</taxon>
        <taxon>Bacillati</taxon>
        <taxon>Bacillota</taxon>
        <taxon>Bacilli</taxon>
        <taxon>Bacillales</taxon>
        <taxon>Paenibacillaceae</taxon>
        <taxon>Paenibacillus</taxon>
    </lineage>
</organism>
<evidence type="ECO:0000259" key="1">
    <source>
        <dbReference type="Pfam" id="PF07978"/>
    </source>
</evidence>
<dbReference type="InterPro" id="IPR012577">
    <property type="entry name" value="NIPSNAP"/>
</dbReference>
<comment type="caution">
    <text evidence="2">The sequence shown here is derived from an EMBL/GenBank/DDBJ whole genome shotgun (WGS) entry which is preliminary data.</text>
</comment>
<dbReference type="Gene3D" id="3.30.70.100">
    <property type="match status" value="1"/>
</dbReference>
<dbReference type="Proteomes" id="UP001596044">
    <property type="component" value="Unassembled WGS sequence"/>
</dbReference>
<proteinExistence type="predicted"/>
<evidence type="ECO:0000313" key="3">
    <source>
        <dbReference type="Proteomes" id="UP001596044"/>
    </source>
</evidence>
<dbReference type="EMBL" id="JBHSMJ010000014">
    <property type="protein sequence ID" value="MFC5448974.1"/>
    <property type="molecule type" value="Genomic_DNA"/>
</dbReference>
<sequence>MLYELRIYHAIPGRMQELLDRFRDHTLKLFEKHHMPVTNFWIDTDESKHQFYYVFEHQDLASREKNFQAFLDDPEWRELEERTERNGRLYEKIDVIYLKNAPFFQPE</sequence>
<name>A0ABW0K6S8_9BACL</name>
<feature type="domain" description="NIPSNAP" evidence="1">
    <location>
        <begin position="3"/>
        <end position="86"/>
    </location>
</feature>
<reference evidence="3" key="1">
    <citation type="journal article" date="2019" name="Int. J. Syst. Evol. Microbiol.">
        <title>The Global Catalogue of Microorganisms (GCM) 10K type strain sequencing project: providing services to taxonomists for standard genome sequencing and annotation.</title>
        <authorList>
            <consortium name="The Broad Institute Genomics Platform"/>
            <consortium name="The Broad Institute Genome Sequencing Center for Infectious Disease"/>
            <person name="Wu L."/>
            <person name="Ma J."/>
        </authorList>
    </citation>
    <scope>NUCLEOTIDE SEQUENCE [LARGE SCALE GENOMIC DNA]</scope>
    <source>
        <strain evidence="3">KACC 11904</strain>
    </source>
</reference>
<keyword evidence="3" id="KW-1185">Reference proteome</keyword>
<evidence type="ECO:0000313" key="2">
    <source>
        <dbReference type="EMBL" id="MFC5448974.1"/>
    </source>
</evidence>
<dbReference type="Pfam" id="PF07978">
    <property type="entry name" value="NIPSNAP"/>
    <property type="match status" value="1"/>
</dbReference>
<gene>
    <name evidence="2" type="ORF">ACFPOG_11905</name>
</gene>
<dbReference type="SUPFAM" id="SSF54909">
    <property type="entry name" value="Dimeric alpha+beta barrel"/>
    <property type="match status" value="1"/>
</dbReference>
<accession>A0ABW0K6S8</accession>